<feature type="domain" description="SH3b" evidence="1">
    <location>
        <begin position="217"/>
        <end position="279"/>
    </location>
</feature>
<dbReference type="Gene3D" id="2.70.70.10">
    <property type="entry name" value="Glucose Permease (Domain IIA)"/>
    <property type="match status" value="1"/>
</dbReference>
<name>A0ABV8JS23_9FLAO</name>
<proteinExistence type="predicted"/>
<dbReference type="Pfam" id="PF08239">
    <property type="entry name" value="SH3_3"/>
    <property type="match status" value="1"/>
</dbReference>
<dbReference type="Pfam" id="PF01551">
    <property type="entry name" value="Peptidase_M23"/>
    <property type="match status" value="1"/>
</dbReference>
<dbReference type="InterPro" id="IPR011055">
    <property type="entry name" value="Dup_hybrid_motif"/>
</dbReference>
<dbReference type="RefSeq" id="WP_380081223.1">
    <property type="nucleotide sequence ID" value="NZ_JBHSAW010000010.1"/>
</dbReference>
<sequence length="283" mass="31217">MKIKILTDTLDKKFFINLFEEDESSNAILANDKGERSLSYEVEKNGIYKLVVQPEIYGTTSFQLELYTEPSFAFPVLGKSNKAILSFWGATRDGGRRSHEGIDVFAERGTPVLAVTSGRVSSVANKGLGGKQVWQRTGVLGLSLYYAHLDSILVKTGERLKLGDTLGLVGNTGNARTTAPHLHFGIYEGYRGAIDPLPFVKMRERPDSTELKSSPNEKWAIISASRANLRQGPHTAYKKIGEVALQDSLQVLGLSGNWVHIKFKKQRAFVDQSLLSIGQSISK</sequence>
<dbReference type="SUPFAM" id="SSF51261">
    <property type="entry name" value="Duplicated hybrid motif"/>
    <property type="match status" value="1"/>
</dbReference>
<dbReference type="SMART" id="SM00287">
    <property type="entry name" value="SH3b"/>
    <property type="match status" value="1"/>
</dbReference>
<comment type="caution">
    <text evidence="2">The sequence shown here is derived from an EMBL/GenBank/DDBJ whole genome shotgun (WGS) entry which is preliminary data.</text>
</comment>
<dbReference type="EMBL" id="JBHSAW010000010">
    <property type="protein sequence ID" value="MFC4097154.1"/>
    <property type="molecule type" value="Genomic_DNA"/>
</dbReference>
<keyword evidence="3" id="KW-1185">Reference proteome</keyword>
<evidence type="ECO:0000313" key="3">
    <source>
        <dbReference type="Proteomes" id="UP001595814"/>
    </source>
</evidence>
<evidence type="ECO:0000259" key="1">
    <source>
        <dbReference type="PROSITE" id="PS51781"/>
    </source>
</evidence>
<protein>
    <submittedName>
        <fullName evidence="2">Peptidoglycan DD-metalloendopeptidase family protein</fullName>
    </submittedName>
</protein>
<accession>A0ABV8JS23</accession>
<dbReference type="PANTHER" id="PTHR21666">
    <property type="entry name" value="PEPTIDASE-RELATED"/>
    <property type="match status" value="1"/>
</dbReference>
<dbReference type="InterPro" id="IPR016047">
    <property type="entry name" value="M23ase_b-sheet_dom"/>
</dbReference>
<organism evidence="2 3">
    <name type="scientific">Euzebyella saccharophila</name>
    <dbReference type="NCBI Taxonomy" id="679664"/>
    <lineage>
        <taxon>Bacteria</taxon>
        <taxon>Pseudomonadati</taxon>
        <taxon>Bacteroidota</taxon>
        <taxon>Flavobacteriia</taxon>
        <taxon>Flavobacteriales</taxon>
        <taxon>Flavobacteriaceae</taxon>
        <taxon>Euzebyella</taxon>
    </lineage>
</organism>
<dbReference type="CDD" id="cd12797">
    <property type="entry name" value="M23_peptidase"/>
    <property type="match status" value="1"/>
</dbReference>
<dbReference type="InterPro" id="IPR050570">
    <property type="entry name" value="Cell_wall_metabolism_enzyme"/>
</dbReference>
<evidence type="ECO:0000313" key="2">
    <source>
        <dbReference type="EMBL" id="MFC4097154.1"/>
    </source>
</evidence>
<dbReference type="PANTHER" id="PTHR21666:SF268">
    <property type="entry name" value="PEPTIDASE M23 DOMAIN-CONTAINING PROTEIN"/>
    <property type="match status" value="1"/>
</dbReference>
<dbReference type="Proteomes" id="UP001595814">
    <property type="component" value="Unassembled WGS sequence"/>
</dbReference>
<dbReference type="PROSITE" id="PS51781">
    <property type="entry name" value="SH3B"/>
    <property type="match status" value="1"/>
</dbReference>
<dbReference type="Gene3D" id="2.30.30.40">
    <property type="entry name" value="SH3 Domains"/>
    <property type="match status" value="1"/>
</dbReference>
<reference evidence="3" key="1">
    <citation type="journal article" date="2019" name="Int. J. Syst. Evol. Microbiol.">
        <title>The Global Catalogue of Microorganisms (GCM) 10K type strain sequencing project: providing services to taxonomists for standard genome sequencing and annotation.</title>
        <authorList>
            <consortium name="The Broad Institute Genomics Platform"/>
            <consortium name="The Broad Institute Genome Sequencing Center for Infectious Disease"/>
            <person name="Wu L."/>
            <person name="Ma J."/>
        </authorList>
    </citation>
    <scope>NUCLEOTIDE SEQUENCE [LARGE SCALE GENOMIC DNA]</scope>
    <source>
        <strain evidence="3">CECT 7477</strain>
    </source>
</reference>
<dbReference type="InterPro" id="IPR003646">
    <property type="entry name" value="SH3-like_bac-type"/>
</dbReference>
<gene>
    <name evidence="2" type="ORF">ACFOUT_14785</name>
</gene>